<dbReference type="InterPro" id="IPR014729">
    <property type="entry name" value="Rossmann-like_a/b/a_fold"/>
</dbReference>
<name>A0A919FBT9_9ACTN</name>
<dbReference type="Gene3D" id="3.40.50.620">
    <property type="entry name" value="HUPs"/>
    <property type="match status" value="2"/>
</dbReference>
<reference evidence="3" key="2">
    <citation type="submission" date="2020-09" db="EMBL/GenBank/DDBJ databases">
        <authorList>
            <person name="Sun Q."/>
            <person name="Ohkuma M."/>
        </authorList>
    </citation>
    <scope>NUCLEOTIDE SEQUENCE</scope>
    <source>
        <strain evidence="3">JCM 4646</strain>
    </source>
</reference>
<evidence type="ECO:0000313" key="4">
    <source>
        <dbReference type="Proteomes" id="UP000617734"/>
    </source>
</evidence>
<dbReference type="SUPFAM" id="SSF52402">
    <property type="entry name" value="Adenine nucleotide alpha hydrolases-like"/>
    <property type="match status" value="2"/>
</dbReference>
<keyword evidence="4" id="KW-1185">Reference proteome</keyword>
<dbReference type="Proteomes" id="UP000617734">
    <property type="component" value="Unassembled WGS sequence"/>
</dbReference>
<comment type="caution">
    <text evidence="3">The sequence shown here is derived from an EMBL/GenBank/DDBJ whole genome shotgun (WGS) entry which is preliminary data.</text>
</comment>
<dbReference type="InterPro" id="IPR006016">
    <property type="entry name" value="UspA"/>
</dbReference>
<dbReference type="GeneID" id="95350853"/>
<feature type="domain" description="UspA" evidence="2">
    <location>
        <begin position="1"/>
        <end position="137"/>
    </location>
</feature>
<dbReference type="PANTHER" id="PTHR46268">
    <property type="entry name" value="STRESS RESPONSE PROTEIN NHAX"/>
    <property type="match status" value="1"/>
</dbReference>
<dbReference type="Pfam" id="PF00582">
    <property type="entry name" value="Usp"/>
    <property type="match status" value="2"/>
</dbReference>
<evidence type="ECO:0000313" key="3">
    <source>
        <dbReference type="EMBL" id="GHH59601.1"/>
    </source>
</evidence>
<protein>
    <submittedName>
        <fullName evidence="3">Universal stress protein</fullName>
    </submittedName>
</protein>
<evidence type="ECO:0000259" key="2">
    <source>
        <dbReference type="Pfam" id="PF00582"/>
    </source>
</evidence>
<dbReference type="EMBL" id="BNBO01000001">
    <property type="protein sequence ID" value="GHH59601.1"/>
    <property type="molecule type" value="Genomic_DNA"/>
</dbReference>
<feature type="domain" description="UspA" evidence="2">
    <location>
        <begin position="150"/>
        <end position="288"/>
    </location>
</feature>
<dbReference type="PRINTS" id="PR01438">
    <property type="entry name" value="UNVRSLSTRESS"/>
</dbReference>
<evidence type="ECO:0000256" key="1">
    <source>
        <dbReference type="ARBA" id="ARBA00008791"/>
    </source>
</evidence>
<organism evidence="3 4">
    <name type="scientific">Kitasatospora indigofera</name>
    <dbReference type="NCBI Taxonomy" id="67307"/>
    <lineage>
        <taxon>Bacteria</taxon>
        <taxon>Bacillati</taxon>
        <taxon>Actinomycetota</taxon>
        <taxon>Actinomycetes</taxon>
        <taxon>Kitasatosporales</taxon>
        <taxon>Streptomycetaceae</taxon>
        <taxon>Kitasatospora</taxon>
    </lineage>
</organism>
<sequence length="290" mass="30964">MTQHLLAGVDGSPQSTAAARWAAGEAVRRGIPLRLVHARTWLDNFHADPSRPADVRTLTLRMLSDARAEILRSHPELEVHTELIGGGEPVDELAEAATGAELLVLGSRGFGGFSGLLVGSVGLAVAARCEVPTVLVRDTEGERPGDPRAREVVLGVDSHSPSFDVIDFAFQQAARLGTVLRAVHGWTPPAVWGYAGWVPPQAEADQFRTIETELLAEALTGWREKYPDVVLVEDCRIGTGSSALVDLSADAALVVVGRRRRPHHAGMRIGPVAHAVLHHAQAPVAVVPHD</sequence>
<proteinExistence type="inferred from homology"/>
<dbReference type="InterPro" id="IPR006015">
    <property type="entry name" value="Universal_stress_UspA"/>
</dbReference>
<accession>A0A919FBT9</accession>
<reference evidence="3" key="1">
    <citation type="journal article" date="2014" name="Int. J. Syst. Evol. Microbiol.">
        <title>Complete genome sequence of Corynebacterium casei LMG S-19264T (=DSM 44701T), isolated from a smear-ripened cheese.</title>
        <authorList>
            <consortium name="US DOE Joint Genome Institute (JGI-PGF)"/>
            <person name="Walter F."/>
            <person name="Albersmeier A."/>
            <person name="Kalinowski J."/>
            <person name="Ruckert C."/>
        </authorList>
    </citation>
    <scope>NUCLEOTIDE SEQUENCE</scope>
    <source>
        <strain evidence="3">JCM 4646</strain>
    </source>
</reference>
<gene>
    <name evidence="3" type="ORF">GCM10018781_03110</name>
</gene>
<dbReference type="PANTHER" id="PTHR46268:SF6">
    <property type="entry name" value="UNIVERSAL STRESS PROTEIN UP12"/>
    <property type="match status" value="1"/>
</dbReference>
<dbReference type="RefSeq" id="WP_190208886.1">
    <property type="nucleotide sequence ID" value="NZ_BNBO01000001.1"/>
</dbReference>
<comment type="similarity">
    <text evidence="1">Belongs to the universal stress protein A family.</text>
</comment>
<dbReference type="AlphaFoldDB" id="A0A919FBT9"/>